<dbReference type="InterPro" id="IPR013087">
    <property type="entry name" value="Znf_C2H2_type"/>
</dbReference>
<feature type="domain" description="C2H2-type" evidence="7">
    <location>
        <begin position="291"/>
        <end position="318"/>
    </location>
</feature>
<dbReference type="PANTHER" id="PTHR24379">
    <property type="entry name" value="KRAB AND ZINC FINGER DOMAIN-CONTAINING"/>
    <property type="match status" value="1"/>
</dbReference>
<feature type="domain" description="C2H2-type" evidence="7">
    <location>
        <begin position="518"/>
        <end position="543"/>
    </location>
</feature>
<keyword evidence="1" id="KW-0479">Metal-binding</keyword>
<dbReference type="PANTHER" id="PTHR24379:SF121">
    <property type="entry name" value="C2H2-TYPE DOMAIN-CONTAINING PROTEIN"/>
    <property type="match status" value="1"/>
</dbReference>
<protein>
    <submittedName>
        <fullName evidence="8">Zinc finger protein 337</fullName>
    </submittedName>
</protein>
<organism evidence="8">
    <name type="scientific">Melanaphis sacchari</name>
    <dbReference type="NCBI Taxonomy" id="742174"/>
    <lineage>
        <taxon>Eukaryota</taxon>
        <taxon>Metazoa</taxon>
        <taxon>Ecdysozoa</taxon>
        <taxon>Arthropoda</taxon>
        <taxon>Hexapoda</taxon>
        <taxon>Insecta</taxon>
        <taxon>Pterygota</taxon>
        <taxon>Neoptera</taxon>
        <taxon>Paraneoptera</taxon>
        <taxon>Hemiptera</taxon>
        <taxon>Sternorrhyncha</taxon>
        <taxon>Aphidomorpha</taxon>
        <taxon>Aphidoidea</taxon>
        <taxon>Aphididae</taxon>
        <taxon>Aphidini</taxon>
        <taxon>Melanaphis</taxon>
    </lineage>
</organism>
<keyword evidence="2" id="KW-0677">Repeat</keyword>
<evidence type="ECO:0000256" key="1">
    <source>
        <dbReference type="ARBA" id="ARBA00022723"/>
    </source>
</evidence>
<gene>
    <name evidence="8" type="primary">ZNF337_1</name>
</gene>
<feature type="region of interest" description="Disordered" evidence="6">
    <location>
        <begin position="411"/>
        <end position="444"/>
    </location>
</feature>
<feature type="domain" description="C2H2-type" evidence="7">
    <location>
        <begin position="384"/>
        <end position="411"/>
    </location>
</feature>
<feature type="compositionally biased region" description="Polar residues" evidence="6">
    <location>
        <begin position="435"/>
        <end position="444"/>
    </location>
</feature>
<evidence type="ECO:0000313" key="8">
    <source>
        <dbReference type="EMBL" id="MBW19557.1"/>
    </source>
</evidence>
<evidence type="ECO:0000256" key="5">
    <source>
        <dbReference type="PROSITE-ProRule" id="PRU00042"/>
    </source>
</evidence>
<name>A0A2H8TZ87_9HEMI</name>
<accession>A0A2H8TZ87</accession>
<feature type="domain" description="C2H2-type" evidence="7">
    <location>
        <begin position="452"/>
        <end position="480"/>
    </location>
</feature>
<sequence length="543" mass="62608">MSLTKQTNEHLKEQLLNSNPYVKLTRLTKEDIDLYTGIKQKKEKTPNVSNTNIPPRTIKQEYHDDLNNEIYENTIQHTSWQSSVQEYETTVKIETTNLIEIKIEPEDRTEDTTFSNYVENVDSEEFVCKECFAHFDNFEVFVIHKNLSHNNKPYVCEICNAQFVLGAHLNLHLVEHVNYLCVKNSSTSPSEIQSSSKSNVTINPSGNYKNSRSTTALAKNSCNSNSSVDLQQNVSNNSTQNFCVTDSNITLQNKKFKSFKCVSCMFTSESETQFLNHHAICSKISKTSKFHQCHICMKSFKNYSALNGHLKYHSYRSEIISRRQLALNKKKVSNQNKSGLVKSQKYVFPKIANFNKGLKCKDCNRYFTTRRKLNIHSKQHKKQMICNQCNKKFVLKKSFEKHLLSHTNGLSNVTSLNESSSRHNQKKNKELIKHNSASNSKTQNISEKDKSFQCPICNNYCKSKQSLSQHKRHHHSAVKHSNRKLKSKTVECDWCSIIITKCNLLRHIKSLHPNINPIKCSHCPMAFKDSPSLKLHVFECHTN</sequence>
<evidence type="ECO:0000259" key="7">
    <source>
        <dbReference type="PROSITE" id="PS50157"/>
    </source>
</evidence>
<evidence type="ECO:0000256" key="2">
    <source>
        <dbReference type="ARBA" id="ARBA00022737"/>
    </source>
</evidence>
<feature type="region of interest" description="Disordered" evidence="6">
    <location>
        <begin position="186"/>
        <end position="213"/>
    </location>
</feature>
<dbReference type="Gene3D" id="3.30.160.60">
    <property type="entry name" value="Classic Zinc Finger"/>
    <property type="match status" value="3"/>
</dbReference>
<dbReference type="OrthoDB" id="6601382at2759"/>
<evidence type="ECO:0000256" key="4">
    <source>
        <dbReference type="ARBA" id="ARBA00022833"/>
    </source>
</evidence>
<evidence type="ECO:0000256" key="6">
    <source>
        <dbReference type="SAM" id="MobiDB-lite"/>
    </source>
</evidence>
<feature type="compositionally biased region" description="Low complexity" evidence="6">
    <location>
        <begin position="186"/>
        <end position="198"/>
    </location>
</feature>
<dbReference type="PROSITE" id="PS00028">
    <property type="entry name" value="ZINC_FINGER_C2H2_1"/>
    <property type="match status" value="7"/>
</dbReference>
<feature type="domain" description="C2H2-type" evidence="7">
    <location>
        <begin position="358"/>
        <end position="385"/>
    </location>
</feature>
<dbReference type="SMART" id="SM00355">
    <property type="entry name" value="ZnF_C2H2"/>
    <property type="match status" value="8"/>
</dbReference>
<dbReference type="InterPro" id="IPR036236">
    <property type="entry name" value="Znf_C2H2_sf"/>
</dbReference>
<reference evidence="8" key="1">
    <citation type="submission" date="2017-10" db="EMBL/GenBank/DDBJ databases">
        <title>Transcriptome Assembly of Sugarcane Aphid Adults.</title>
        <authorList>
            <person name="Scully E.D."/>
            <person name="Palmer N.A."/>
            <person name="Geib S.M."/>
            <person name="Sarath G."/>
            <person name="Sattler S.E."/>
        </authorList>
    </citation>
    <scope>NUCLEOTIDE SEQUENCE</scope>
    <source>
        <tissue evidence="8">Whole body</tissue>
    </source>
</reference>
<keyword evidence="3 5" id="KW-0863">Zinc-finger</keyword>
<dbReference type="GO" id="GO:0008270">
    <property type="term" value="F:zinc ion binding"/>
    <property type="evidence" value="ECO:0007669"/>
    <property type="project" value="UniProtKB-KW"/>
</dbReference>
<dbReference type="EMBL" id="GFXV01007752">
    <property type="protein sequence ID" value="MBW19557.1"/>
    <property type="molecule type" value="Transcribed_RNA"/>
</dbReference>
<feature type="compositionally biased region" description="Polar residues" evidence="6">
    <location>
        <begin position="199"/>
        <end position="213"/>
    </location>
</feature>
<proteinExistence type="predicted"/>
<dbReference type="AlphaFoldDB" id="A0A2H8TZ87"/>
<dbReference type="PROSITE" id="PS50157">
    <property type="entry name" value="ZINC_FINGER_C2H2_2"/>
    <property type="match status" value="5"/>
</dbReference>
<evidence type="ECO:0000256" key="3">
    <source>
        <dbReference type="ARBA" id="ARBA00022771"/>
    </source>
</evidence>
<keyword evidence="4" id="KW-0862">Zinc</keyword>
<dbReference type="SUPFAM" id="SSF57667">
    <property type="entry name" value="beta-beta-alpha zinc fingers"/>
    <property type="match status" value="4"/>
</dbReference>